<keyword evidence="4" id="KW-0460">Magnesium</keyword>
<dbReference type="Pfam" id="PF00078">
    <property type="entry name" value="RVT_1"/>
    <property type="match status" value="1"/>
</dbReference>
<dbReference type="GO" id="GO:0003723">
    <property type="term" value="F:RNA binding"/>
    <property type="evidence" value="ECO:0007669"/>
    <property type="project" value="InterPro"/>
</dbReference>
<evidence type="ECO:0000313" key="9">
    <source>
        <dbReference type="EMBL" id="GAG96918.1"/>
    </source>
</evidence>
<keyword evidence="3" id="KW-0479">Metal-binding</keyword>
<evidence type="ECO:0000259" key="8">
    <source>
        <dbReference type="PROSITE" id="PS50878"/>
    </source>
</evidence>
<dbReference type="NCBIfam" id="TIGR04416">
    <property type="entry name" value="group_II_RT_mat"/>
    <property type="match status" value="1"/>
</dbReference>
<dbReference type="GO" id="GO:0051607">
    <property type="term" value="P:defense response to virus"/>
    <property type="evidence" value="ECO:0007669"/>
    <property type="project" value="UniProtKB-KW"/>
</dbReference>
<protein>
    <recommendedName>
        <fullName evidence="8">Reverse transcriptase domain-containing protein</fullName>
    </recommendedName>
</protein>
<evidence type="ECO:0000256" key="2">
    <source>
        <dbReference type="ARBA" id="ARBA00022695"/>
    </source>
</evidence>
<evidence type="ECO:0000256" key="7">
    <source>
        <dbReference type="ARBA" id="ARBA00048173"/>
    </source>
</evidence>
<organism evidence="9">
    <name type="scientific">marine sediment metagenome</name>
    <dbReference type="NCBI Taxonomy" id="412755"/>
    <lineage>
        <taxon>unclassified sequences</taxon>
        <taxon>metagenomes</taxon>
        <taxon>ecological metagenomes</taxon>
    </lineage>
</organism>
<evidence type="ECO:0000256" key="3">
    <source>
        <dbReference type="ARBA" id="ARBA00022723"/>
    </source>
</evidence>
<sequence length="218" mass="24765">MEAVVEGENMRWAYKRVVANKGSAGIDDMSVDDLKCYLHAHWARIKSELLEGRYQPQPVLRVEIPKPGGGKRPLGIPTVVDRLIQQAIQQALVPIFDPEFSEHSYDFRPGRSAHQAVLQAREYVAGGKRWVVDLDIERFFDRVNHDILMSRVARKIKDKRLLLLIRRYLQSGVLDGGVVSPTREGTPQGGPLSPLLSNILLDELDKELEKRGHSFCRY</sequence>
<accession>X1CL42</accession>
<feature type="domain" description="Reverse transcriptase" evidence="8">
    <location>
        <begin position="45"/>
        <end position="218"/>
    </location>
</feature>
<comment type="similarity">
    <text evidence="6">Belongs to the bacterial reverse transcriptase family.</text>
</comment>
<keyword evidence="2" id="KW-0548">Nucleotidyltransferase</keyword>
<dbReference type="EMBL" id="BART01025114">
    <property type="protein sequence ID" value="GAG96918.1"/>
    <property type="molecule type" value="Genomic_DNA"/>
</dbReference>
<dbReference type="GO" id="GO:0046872">
    <property type="term" value="F:metal ion binding"/>
    <property type="evidence" value="ECO:0007669"/>
    <property type="project" value="UniProtKB-KW"/>
</dbReference>
<dbReference type="AlphaFoldDB" id="X1CL42"/>
<comment type="caution">
    <text evidence="9">The sequence shown here is derived from an EMBL/GenBank/DDBJ whole genome shotgun (WGS) entry which is preliminary data.</text>
</comment>
<keyword evidence="1" id="KW-0808">Transferase</keyword>
<evidence type="ECO:0000256" key="1">
    <source>
        <dbReference type="ARBA" id="ARBA00022679"/>
    </source>
</evidence>
<dbReference type="GO" id="GO:0003964">
    <property type="term" value="F:RNA-directed DNA polymerase activity"/>
    <property type="evidence" value="ECO:0007669"/>
    <property type="project" value="UniProtKB-EC"/>
</dbReference>
<dbReference type="CDD" id="cd01651">
    <property type="entry name" value="RT_G2_intron"/>
    <property type="match status" value="1"/>
</dbReference>
<gene>
    <name evidence="9" type="ORF">S01H4_45156</name>
</gene>
<dbReference type="InterPro" id="IPR000123">
    <property type="entry name" value="Reverse_transcriptase_msDNA"/>
</dbReference>
<comment type="catalytic activity">
    <reaction evidence="7">
        <text>DNA(n) + a 2'-deoxyribonucleoside 5'-triphosphate = DNA(n+1) + diphosphate</text>
        <dbReference type="Rhea" id="RHEA:22508"/>
        <dbReference type="Rhea" id="RHEA-COMP:17339"/>
        <dbReference type="Rhea" id="RHEA-COMP:17340"/>
        <dbReference type="ChEBI" id="CHEBI:33019"/>
        <dbReference type="ChEBI" id="CHEBI:61560"/>
        <dbReference type="ChEBI" id="CHEBI:173112"/>
        <dbReference type="EC" id="2.7.7.49"/>
    </reaction>
</comment>
<dbReference type="PANTHER" id="PTHR34047">
    <property type="entry name" value="NUCLEAR INTRON MATURASE 1, MITOCHONDRIAL-RELATED"/>
    <property type="match status" value="1"/>
</dbReference>
<dbReference type="InterPro" id="IPR043502">
    <property type="entry name" value="DNA/RNA_pol_sf"/>
</dbReference>
<keyword evidence="5" id="KW-0051">Antiviral defense</keyword>
<dbReference type="PRINTS" id="PR00866">
    <property type="entry name" value="RNADNAPOLMS"/>
</dbReference>
<name>X1CL42_9ZZZZ</name>
<dbReference type="InterPro" id="IPR000477">
    <property type="entry name" value="RT_dom"/>
</dbReference>
<evidence type="ECO:0000256" key="4">
    <source>
        <dbReference type="ARBA" id="ARBA00022842"/>
    </source>
</evidence>
<dbReference type="PROSITE" id="PS50878">
    <property type="entry name" value="RT_POL"/>
    <property type="match status" value="1"/>
</dbReference>
<evidence type="ECO:0000256" key="5">
    <source>
        <dbReference type="ARBA" id="ARBA00023118"/>
    </source>
</evidence>
<dbReference type="PANTHER" id="PTHR34047:SF8">
    <property type="entry name" value="PROTEIN YKFC"/>
    <property type="match status" value="1"/>
</dbReference>
<feature type="non-terminal residue" evidence="9">
    <location>
        <position position="218"/>
    </location>
</feature>
<dbReference type="InterPro" id="IPR030931">
    <property type="entry name" value="Group_II_RT_mat"/>
</dbReference>
<dbReference type="InterPro" id="IPR051083">
    <property type="entry name" value="GrpII_Intron_Splice-Mob/Def"/>
</dbReference>
<reference evidence="9" key="1">
    <citation type="journal article" date="2014" name="Front. Microbiol.">
        <title>High frequency of phylogenetically diverse reductive dehalogenase-homologous genes in deep subseafloor sedimentary metagenomes.</title>
        <authorList>
            <person name="Kawai M."/>
            <person name="Futagami T."/>
            <person name="Toyoda A."/>
            <person name="Takaki Y."/>
            <person name="Nishi S."/>
            <person name="Hori S."/>
            <person name="Arai W."/>
            <person name="Tsubouchi T."/>
            <person name="Morono Y."/>
            <person name="Uchiyama I."/>
            <person name="Ito T."/>
            <person name="Fujiyama A."/>
            <person name="Inagaki F."/>
            <person name="Takami H."/>
        </authorList>
    </citation>
    <scope>NUCLEOTIDE SEQUENCE</scope>
    <source>
        <strain evidence="9">Expedition CK06-06</strain>
    </source>
</reference>
<proteinExistence type="inferred from homology"/>
<dbReference type="SUPFAM" id="SSF56672">
    <property type="entry name" value="DNA/RNA polymerases"/>
    <property type="match status" value="1"/>
</dbReference>
<evidence type="ECO:0000256" key="6">
    <source>
        <dbReference type="ARBA" id="ARBA00034120"/>
    </source>
</evidence>